<dbReference type="Proteomes" id="UP000016933">
    <property type="component" value="Unassembled WGS sequence"/>
</dbReference>
<organism evidence="2 3">
    <name type="scientific">Dothistroma septosporum (strain NZE10 / CBS 128990)</name>
    <name type="common">Red band needle blight fungus</name>
    <name type="synonym">Mycosphaerella pini</name>
    <dbReference type="NCBI Taxonomy" id="675120"/>
    <lineage>
        <taxon>Eukaryota</taxon>
        <taxon>Fungi</taxon>
        <taxon>Dikarya</taxon>
        <taxon>Ascomycota</taxon>
        <taxon>Pezizomycotina</taxon>
        <taxon>Dothideomycetes</taxon>
        <taxon>Dothideomycetidae</taxon>
        <taxon>Mycosphaerellales</taxon>
        <taxon>Mycosphaerellaceae</taxon>
        <taxon>Dothistroma</taxon>
    </lineage>
</organism>
<evidence type="ECO:0000259" key="1">
    <source>
        <dbReference type="Pfam" id="PF05686"/>
    </source>
</evidence>
<reference evidence="3" key="1">
    <citation type="journal article" date="2012" name="PLoS Genet.">
        <title>The genomes of the fungal plant pathogens Cladosporium fulvum and Dothistroma septosporum reveal adaptation to different hosts and lifestyles but also signatures of common ancestry.</title>
        <authorList>
            <person name="de Wit P.J.G.M."/>
            <person name="van der Burgt A."/>
            <person name="Oekmen B."/>
            <person name="Stergiopoulos I."/>
            <person name="Abd-Elsalam K.A."/>
            <person name="Aerts A.L."/>
            <person name="Bahkali A.H."/>
            <person name="Beenen H.G."/>
            <person name="Chettri P."/>
            <person name="Cox M.P."/>
            <person name="Datema E."/>
            <person name="de Vries R.P."/>
            <person name="Dhillon B."/>
            <person name="Ganley A.R."/>
            <person name="Griffiths S.A."/>
            <person name="Guo Y."/>
            <person name="Hamelin R.C."/>
            <person name="Henrissat B."/>
            <person name="Kabir M.S."/>
            <person name="Jashni M.K."/>
            <person name="Kema G."/>
            <person name="Klaubauf S."/>
            <person name="Lapidus A."/>
            <person name="Levasseur A."/>
            <person name="Lindquist E."/>
            <person name="Mehrabi R."/>
            <person name="Ohm R.A."/>
            <person name="Owen T.J."/>
            <person name="Salamov A."/>
            <person name="Schwelm A."/>
            <person name="Schijlen E."/>
            <person name="Sun H."/>
            <person name="van den Burg H.A."/>
            <person name="van Ham R.C.H.J."/>
            <person name="Zhang S."/>
            <person name="Goodwin S.B."/>
            <person name="Grigoriev I.V."/>
            <person name="Collemare J."/>
            <person name="Bradshaw R.E."/>
        </authorList>
    </citation>
    <scope>NUCLEOTIDE SEQUENCE [LARGE SCALE GENOMIC DNA]</scope>
    <source>
        <strain evidence="3">NZE10 / CBS 128990</strain>
    </source>
</reference>
<reference evidence="2 3" key="2">
    <citation type="journal article" date="2012" name="PLoS Pathog.">
        <title>Diverse lifestyles and strategies of plant pathogenesis encoded in the genomes of eighteen Dothideomycetes fungi.</title>
        <authorList>
            <person name="Ohm R.A."/>
            <person name="Feau N."/>
            <person name="Henrissat B."/>
            <person name="Schoch C.L."/>
            <person name="Horwitz B.A."/>
            <person name="Barry K.W."/>
            <person name="Condon B.J."/>
            <person name="Copeland A.C."/>
            <person name="Dhillon B."/>
            <person name="Glaser F."/>
            <person name="Hesse C.N."/>
            <person name="Kosti I."/>
            <person name="LaButti K."/>
            <person name="Lindquist E.A."/>
            <person name="Lucas S."/>
            <person name="Salamov A.A."/>
            <person name="Bradshaw R.E."/>
            <person name="Ciuffetti L."/>
            <person name="Hamelin R.C."/>
            <person name="Kema G.H.J."/>
            <person name="Lawrence C."/>
            <person name="Scott J.A."/>
            <person name="Spatafora J.W."/>
            <person name="Turgeon B.G."/>
            <person name="de Wit P.J.G.M."/>
            <person name="Zhong S."/>
            <person name="Goodwin S.B."/>
            <person name="Grigoriev I.V."/>
        </authorList>
    </citation>
    <scope>NUCLEOTIDE SEQUENCE [LARGE SCALE GENOMIC DNA]</scope>
    <source>
        <strain evidence="3">NZE10 / CBS 128990</strain>
    </source>
</reference>
<keyword evidence="3" id="KW-1185">Reference proteome</keyword>
<accession>N1PXE6</accession>
<feature type="domain" description="Glycosyl transferase CAP10" evidence="1">
    <location>
        <begin position="14"/>
        <end position="79"/>
    </location>
</feature>
<dbReference type="EMBL" id="KB446537">
    <property type="protein sequence ID" value="EME46899.1"/>
    <property type="molecule type" value="Genomic_DNA"/>
</dbReference>
<protein>
    <recommendedName>
        <fullName evidence="1">Glycosyl transferase CAP10 domain-containing protein</fullName>
    </recommendedName>
</protein>
<name>N1PXE6_DOTSN</name>
<sequence>MANSKLHLLQKDGPNQNFVQVKRDWSDLEQKVRYYFDHPHEAERIISNAIKTFREKALTRAAISCYVRRLIHGYASVASDPVVYKPAKFDGRAKYTRGVGFEQFMDNLNNLMSLLAE</sequence>
<dbReference type="InterPro" id="IPR006598">
    <property type="entry name" value="CAP10"/>
</dbReference>
<dbReference type="HOGENOM" id="CLU_2084790_0_0_1"/>
<dbReference type="AlphaFoldDB" id="N1PXE6"/>
<dbReference type="Pfam" id="PF05686">
    <property type="entry name" value="Glyco_transf_90"/>
    <property type="match status" value="1"/>
</dbReference>
<dbReference type="OrthoDB" id="414540at2759"/>
<evidence type="ECO:0000313" key="2">
    <source>
        <dbReference type="EMBL" id="EME46899.1"/>
    </source>
</evidence>
<gene>
    <name evidence="2" type="ORF">DOTSEDRAFT_33423</name>
</gene>
<evidence type="ECO:0000313" key="3">
    <source>
        <dbReference type="Proteomes" id="UP000016933"/>
    </source>
</evidence>
<proteinExistence type="predicted"/>